<keyword evidence="4 8" id="KW-0812">Transmembrane</keyword>
<dbReference type="AlphaFoldDB" id="A0A2N0H6J0"/>
<feature type="transmembrane region" description="Helical" evidence="8">
    <location>
        <begin position="16"/>
        <end position="34"/>
    </location>
</feature>
<sequence length="462" mass="52219">MKQLVVLLAVRSRAEWIMASGVIAGLIYCAAYLYQNNYLPPPFFYEPDDTFADWFNTAFWARQPGSYDTWKTVYPPLSFVLIRFLGIDSCYPDRRSYDFSAGLAARSCDWLGVVMIFAIFFLNLWLVWRVYRKNDRATAIPRTICLGLGMPMAYALERGNLVMLSFTFLVLGVAPLLRSARLKWLAVGLAVNLKVYLIVAPAMLILKRRWRWAECALLSVVLVYMASYAILGRGTPAEIFENIRDFAQLPSGQVLDQWYTTTYQPILKLINEGTFPLAGLIGSRNVDLAQFILPLLVLSAQGGIVMALAATAIRPEVVPTYRVVTLGILLALITTEPGGYTMMYFMLFVLLEPWRGVARRWAITMCYILAVPLDIVIDKTFPMPRETYFGGGTSTMINYYVTLGPFIRPLLIMTIAYALSALTVVTVWKDVRADGWSRRWRFRRDAPLLPMVARPAPPRNGA</sequence>
<dbReference type="Proteomes" id="UP000232587">
    <property type="component" value="Unassembled WGS sequence"/>
</dbReference>
<accession>A0A2N0H6J0</accession>
<evidence type="ECO:0000256" key="5">
    <source>
        <dbReference type="ARBA" id="ARBA00022989"/>
    </source>
</evidence>
<keyword evidence="2" id="KW-1003">Cell membrane</keyword>
<evidence type="ECO:0000256" key="8">
    <source>
        <dbReference type="SAM" id="Phobius"/>
    </source>
</evidence>
<feature type="transmembrane region" description="Helical" evidence="8">
    <location>
        <begin position="139"/>
        <end position="155"/>
    </location>
</feature>
<evidence type="ECO:0000256" key="4">
    <source>
        <dbReference type="ARBA" id="ARBA00022692"/>
    </source>
</evidence>
<reference evidence="9 10" key="1">
    <citation type="submission" date="2017-11" db="EMBL/GenBank/DDBJ databases">
        <title>Genomic Encyclopedia of Type Strains, Phase III (KMG-III): the genomes of soil and plant-associated and newly described type strains.</title>
        <authorList>
            <person name="Whitman W."/>
        </authorList>
    </citation>
    <scope>NUCLEOTIDE SEQUENCE [LARGE SCALE GENOMIC DNA]</scope>
    <source>
        <strain evidence="9 10">CGMCC 1.12274</strain>
    </source>
</reference>
<evidence type="ECO:0000313" key="10">
    <source>
        <dbReference type="Proteomes" id="UP000232587"/>
    </source>
</evidence>
<feature type="transmembrane region" description="Helical" evidence="8">
    <location>
        <begin position="325"/>
        <end position="349"/>
    </location>
</feature>
<dbReference type="GO" id="GO:0005886">
    <property type="term" value="C:plasma membrane"/>
    <property type="evidence" value="ECO:0007669"/>
    <property type="project" value="UniProtKB-SubCell"/>
</dbReference>
<dbReference type="OrthoDB" id="7432019at2"/>
<comment type="similarity">
    <text evidence="7">Belongs to the glycosyltransferase 87 family.</text>
</comment>
<dbReference type="Pfam" id="PF09594">
    <property type="entry name" value="GT87"/>
    <property type="match status" value="1"/>
</dbReference>
<name>A0A2N0H6J0_9SPHN</name>
<dbReference type="InterPro" id="IPR018584">
    <property type="entry name" value="GT87"/>
</dbReference>
<feature type="transmembrane region" description="Helical" evidence="8">
    <location>
        <begin position="210"/>
        <end position="231"/>
    </location>
</feature>
<protein>
    <submittedName>
        <fullName evidence="9">Uncharacterized protein DUF2029</fullName>
    </submittedName>
</protein>
<feature type="transmembrane region" description="Helical" evidence="8">
    <location>
        <begin position="291"/>
        <end position="313"/>
    </location>
</feature>
<dbReference type="GO" id="GO:0016758">
    <property type="term" value="F:hexosyltransferase activity"/>
    <property type="evidence" value="ECO:0007669"/>
    <property type="project" value="InterPro"/>
</dbReference>
<feature type="transmembrane region" description="Helical" evidence="8">
    <location>
        <begin position="110"/>
        <end position="127"/>
    </location>
</feature>
<keyword evidence="3" id="KW-0808">Transferase</keyword>
<comment type="caution">
    <text evidence="9">The sequence shown here is derived from an EMBL/GenBank/DDBJ whole genome shotgun (WGS) entry which is preliminary data.</text>
</comment>
<feature type="transmembrane region" description="Helical" evidence="8">
    <location>
        <begin position="161"/>
        <end position="177"/>
    </location>
</feature>
<evidence type="ECO:0000256" key="1">
    <source>
        <dbReference type="ARBA" id="ARBA00004651"/>
    </source>
</evidence>
<evidence type="ECO:0000256" key="3">
    <source>
        <dbReference type="ARBA" id="ARBA00022679"/>
    </source>
</evidence>
<comment type="subcellular location">
    <subcellularLocation>
        <location evidence="1">Cell membrane</location>
        <topology evidence="1">Multi-pass membrane protein</topology>
    </subcellularLocation>
</comment>
<keyword evidence="5 8" id="KW-1133">Transmembrane helix</keyword>
<dbReference type="EMBL" id="PHUF01000004">
    <property type="protein sequence ID" value="PKB14529.1"/>
    <property type="molecule type" value="Genomic_DNA"/>
</dbReference>
<keyword evidence="6 8" id="KW-0472">Membrane</keyword>
<keyword evidence="10" id="KW-1185">Reference proteome</keyword>
<proteinExistence type="inferred from homology"/>
<evidence type="ECO:0000256" key="7">
    <source>
        <dbReference type="ARBA" id="ARBA00024033"/>
    </source>
</evidence>
<feature type="transmembrane region" description="Helical" evidence="8">
    <location>
        <begin position="406"/>
        <end position="428"/>
    </location>
</feature>
<feature type="transmembrane region" description="Helical" evidence="8">
    <location>
        <begin position="184"/>
        <end position="204"/>
    </location>
</feature>
<gene>
    <name evidence="9" type="ORF">B0I00_2119</name>
</gene>
<evidence type="ECO:0000313" key="9">
    <source>
        <dbReference type="EMBL" id="PKB14529.1"/>
    </source>
</evidence>
<feature type="transmembrane region" description="Helical" evidence="8">
    <location>
        <begin position="361"/>
        <end position="377"/>
    </location>
</feature>
<evidence type="ECO:0000256" key="2">
    <source>
        <dbReference type="ARBA" id="ARBA00022475"/>
    </source>
</evidence>
<evidence type="ECO:0000256" key="6">
    <source>
        <dbReference type="ARBA" id="ARBA00023136"/>
    </source>
</evidence>
<organism evidence="9 10">
    <name type="scientific">Novosphingobium kunmingense</name>
    <dbReference type="NCBI Taxonomy" id="1211806"/>
    <lineage>
        <taxon>Bacteria</taxon>
        <taxon>Pseudomonadati</taxon>
        <taxon>Pseudomonadota</taxon>
        <taxon>Alphaproteobacteria</taxon>
        <taxon>Sphingomonadales</taxon>
        <taxon>Sphingomonadaceae</taxon>
        <taxon>Novosphingobium</taxon>
    </lineage>
</organism>
<dbReference type="RefSeq" id="WP_157812535.1">
    <property type="nucleotide sequence ID" value="NZ_PHUF01000004.1"/>
</dbReference>